<dbReference type="Proteomes" id="UP000070444">
    <property type="component" value="Unassembled WGS sequence"/>
</dbReference>
<protein>
    <submittedName>
        <fullName evidence="1">Uncharacterized protein</fullName>
    </submittedName>
</protein>
<dbReference type="EMBL" id="KQ964695">
    <property type="protein sequence ID" value="KXN66719.1"/>
    <property type="molecule type" value="Genomic_DNA"/>
</dbReference>
<dbReference type="InterPro" id="IPR036157">
    <property type="entry name" value="dUTPase-like_sf"/>
</dbReference>
<name>A0A137NVM7_CONC2</name>
<proteinExistence type="predicted"/>
<dbReference type="AlphaFoldDB" id="A0A137NVM7"/>
<evidence type="ECO:0000313" key="1">
    <source>
        <dbReference type="EMBL" id="KXN66719.1"/>
    </source>
</evidence>
<reference evidence="1 2" key="1">
    <citation type="journal article" date="2015" name="Genome Biol. Evol.">
        <title>Phylogenomic analyses indicate that early fungi evolved digesting cell walls of algal ancestors of land plants.</title>
        <authorList>
            <person name="Chang Y."/>
            <person name="Wang S."/>
            <person name="Sekimoto S."/>
            <person name="Aerts A.L."/>
            <person name="Choi C."/>
            <person name="Clum A."/>
            <person name="LaButti K.M."/>
            <person name="Lindquist E.A."/>
            <person name="Yee Ngan C."/>
            <person name="Ohm R.A."/>
            <person name="Salamov A.A."/>
            <person name="Grigoriev I.V."/>
            <person name="Spatafora J.W."/>
            <person name="Berbee M.L."/>
        </authorList>
    </citation>
    <scope>NUCLEOTIDE SEQUENCE [LARGE SCALE GENOMIC DNA]</scope>
    <source>
        <strain evidence="1 2">NRRL 28638</strain>
    </source>
</reference>
<gene>
    <name evidence="1" type="ORF">CONCODRAFT_124599</name>
</gene>
<dbReference type="SUPFAM" id="SSF51283">
    <property type="entry name" value="dUTPase-like"/>
    <property type="match status" value="1"/>
</dbReference>
<evidence type="ECO:0000313" key="2">
    <source>
        <dbReference type="Proteomes" id="UP000070444"/>
    </source>
</evidence>
<keyword evidence="2" id="KW-1185">Reference proteome</keyword>
<dbReference type="Gene3D" id="2.70.40.10">
    <property type="match status" value="1"/>
</dbReference>
<organism evidence="1 2">
    <name type="scientific">Conidiobolus coronatus (strain ATCC 28846 / CBS 209.66 / NRRL 28638)</name>
    <name type="common">Delacroixia coronata</name>
    <dbReference type="NCBI Taxonomy" id="796925"/>
    <lineage>
        <taxon>Eukaryota</taxon>
        <taxon>Fungi</taxon>
        <taxon>Fungi incertae sedis</taxon>
        <taxon>Zoopagomycota</taxon>
        <taxon>Entomophthoromycotina</taxon>
        <taxon>Entomophthoromycetes</taxon>
        <taxon>Entomophthorales</taxon>
        <taxon>Ancylistaceae</taxon>
        <taxon>Conidiobolus</taxon>
    </lineage>
</organism>
<sequence length="68" mass="7753">MTTLVRSGISVKHSIYIGAGVDDEGYRGEVKGNFAKVDLIFCNCNHFQGNLFSNNLCMVHHHLYFRYN</sequence>
<dbReference type="OrthoDB" id="10261072at2759"/>
<accession>A0A137NVM7</accession>